<dbReference type="Proteomes" id="UP001143486">
    <property type="component" value="Unassembled WGS sequence"/>
</dbReference>
<evidence type="ECO:0000256" key="1">
    <source>
        <dbReference type="ARBA" id="ARBA00022676"/>
    </source>
</evidence>
<dbReference type="NCBIfam" id="TIGR00696">
    <property type="entry name" value="wecG_tagA_cpsF"/>
    <property type="match status" value="1"/>
</dbReference>
<keyword evidence="4" id="KW-1185">Reference proteome</keyword>
<gene>
    <name evidence="3" type="ORF">GCM10017621_21510</name>
</gene>
<dbReference type="GO" id="GO:0016758">
    <property type="term" value="F:hexosyltransferase activity"/>
    <property type="evidence" value="ECO:0007669"/>
    <property type="project" value="TreeGrafter"/>
</dbReference>
<proteinExistence type="predicted"/>
<accession>A0A9W6IMB3</accession>
<protein>
    <submittedName>
        <fullName evidence="3">Glycosyl transferase</fullName>
    </submittedName>
</protein>
<sequence>MHAAASGSFVERRNGSRHVWFLNSAFDKIGLDTALRRITERDPASPFAFVVTPNVDHLVRLEHDTVLATLYAQAWLTVCDSRILELIGRMSGERIDIAPGSDLTARLFDTAIDPDEPLTIIGGNRAVIDAVTARYGLKDVRWHEPPMGLRNNPEAVAECAKFVAENPSRFVLICVGSPQQEMIAEACLDRGDCTGVGLCVGASLDFLGGKARRAPVWVQRARLEWLHRLAQEPGRMWRRYLVEGPKVFLLWRRWRKTQRELRALERALSQPDRVKERALHQRIRNLEAQLASRE</sequence>
<reference evidence="3" key="2">
    <citation type="submission" date="2023-01" db="EMBL/GenBank/DDBJ databases">
        <authorList>
            <person name="Sun Q."/>
            <person name="Evtushenko L."/>
        </authorList>
    </citation>
    <scope>NUCLEOTIDE SEQUENCE</scope>
    <source>
        <strain evidence="3">VKM B-1513</strain>
    </source>
</reference>
<dbReference type="PANTHER" id="PTHR34136:SF1">
    <property type="entry name" value="UDP-N-ACETYL-D-MANNOSAMINURONIC ACID TRANSFERASE"/>
    <property type="match status" value="1"/>
</dbReference>
<dbReference type="EMBL" id="BSFE01000005">
    <property type="protein sequence ID" value="GLK52643.1"/>
    <property type="molecule type" value="Genomic_DNA"/>
</dbReference>
<keyword evidence="1" id="KW-0328">Glycosyltransferase</keyword>
<dbReference type="Pfam" id="PF03808">
    <property type="entry name" value="Glyco_tran_WecG"/>
    <property type="match status" value="1"/>
</dbReference>
<dbReference type="CDD" id="cd06533">
    <property type="entry name" value="Glyco_transf_WecG_TagA"/>
    <property type="match status" value="1"/>
</dbReference>
<comment type="caution">
    <text evidence="3">The sequence shown here is derived from an EMBL/GenBank/DDBJ whole genome shotgun (WGS) entry which is preliminary data.</text>
</comment>
<evidence type="ECO:0000313" key="4">
    <source>
        <dbReference type="Proteomes" id="UP001143486"/>
    </source>
</evidence>
<evidence type="ECO:0000256" key="2">
    <source>
        <dbReference type="ARBA" id="ARBA00022679"/>
    </source>
</evidence>
<name>A0A9W6IMB3_9PROT</name>
<evidence type="ECO:0000313" key="3">
    <source>
        <dbReference type="EMBL" id="GLK52643.1"/>
    </source>
</evidence>
<reference evidence="3" key="1">
    <citation type="journal article" date="2014" name="Int. J. Syst. Evol. Microbiol.">
        <title>Complete genome sequence of Corynebacterium casei LMG S-19264T (=DSM 44701T), isolated from a smear-ripened cheese.</title>
        <authorList>
            <consortium name="US DOE Joint Genome Institute (JGI-PGF)"/>
            <person name="Walter F."/>
            <person name="Albersmeier A."/>
            <person name="Kalinowski J."/>
            <person name="Ruckert C."/>
        </authorList>
    </citation>
    <scope>NUCLEOTIDE SEQUENCE</scope>
    <source>
        <strain evidence="3">VKM B-1513</strain>
    </source>
</reference>
<dbReference type="RefSeq" id="WP_271187006.1">
    <property type="nucleotide sequence ID" value="NZ_BSFE01000005.1"/>
</dbReference>
<organism evidence="3 4">
    <name type="scientific">Maricaulis virginensis</name>
    <dbReference type="NCBI Taxonomy" id="144022"/>
    <lineage>
        <taxon>Bacteria</taxon>
        <taxon>Pseudomonadati</taxon>
        <taxon>Pseudomonadota</taxon>
        <taxon>Alphaproteobacteria</taxon>
        <taxon>Maricaulales</taxon>
        <taxon>Maricaulaceae</taxon>
        <taxon>Maricaulis</taxon>
    </lineage>
</organism>
<dbReference type="PANTHER" id="PTHR34136">
    <property type="match status" value="1"/>
</dbReference>
<dbReference type="AlphaFoldDB" id="A0A9W6IMB3"/>
<keyword evidence="2 3" id="KW-0808">Transferase</keyword>
<dbReference type="InterPro" id="IPR004629">
    <property type="entry name" value="WecG_TagA_CpsF"/>
</dbReference>